<dbReference type="RefSeq" id="XP_025347685.1">
    <property type="nucleotide sequence ID" value="XM_025489621.1"/>
</dbReference>
<gene>
    <name evidence="2" type="ORF">BCV69DRAFT_191542</name>
</gene>
<keyword evidence="1" id="KW-0472">Membrane</keyword>
<sequence length="219" mass="24852">MRRTTRALSETQRDVTRTCSQQLCFCKTSVLLKTQAVSADCRLQIAAFCIISHSCCTTSFVSTLIENHPRKQAFLLPLASYLCSYPRRQRQAPCSSRPPSTRKDLLGLPNQSAMRYSPLFGLVVFTCCLCSFAVSGICSLPLEKRQDNGLRDYFRPPSMRVAPGYPPLPQKPKLKKTLSFSDWLQSTPKKARSHASKHWTNRAQSRWEKEILKNVKALH</sequence>
<dbReference type="EMBL" id="KZ819327">
    <property type="protein sequence ID" value="PWN20525.1"/>
    <property type="molecule type" value="Genomic_DNA"/>
</dbReference>
<proteinExistence type="predicted"/>
<organism evidence="2 3">
    <name type="scientific">Pseudomicrostroma glucosiphilum</name>
    <dbReference type="NCBI Taxonomy" id="1684307"/>
    <lineage>
        <taxon>Eukaryota</taxon>
        <taxon>Fungi</taxon>
        <taxon>Dikarya</taxon>
        <taxon>Basidiomycota</taxon>
        <taxon>Ustilaginomycotina</taxon>
        <taxon>Exobasidiomycetes</taxon>
        <taxon>Microstromatales</taxon>
        <taxon>Microstromatales incertae sedis</taxon>
        <taxon>Pseudomicrostroma</taxon>
    </lineage>
</organism>
<evidence type="ECO:0000313" key="2">
    <source>
        <dbReference type="EMBL" id="PWN20525.1"/>
    </source>
</evidence>
<keyword evidence="1" id="KW-1133">Transmembrane helix</keyword>
<keyword evidence="3" id="KW-1185">Reference proteome</keyword>
<feature type="transmembrane region" description="Helical" evidence="1">
    <location>
        <begin position="119"/>
        <end position="142"/>
    </location>
</feature>
<dbReference type="AlphaFoldDB" id="A0A316UBW9"/>
<accession>A0A316UBW9</accession>
<protein>
    <recommendedName>
        <fullName evidence="4">Transmembrane protein</fullName>
    </recommendedName>
</protein>
<evidence type="ECO:0000256" key="1">
    <source>
        <dbReference type="SAM" id="Phobius"/>
    </source>
</evidence>
<dbReference type="Proteomes" id="UP000245942">
    <property type="component" value="Unassembled WGS sequence"/>
</dbReference>
<reference evidence="2 3" key="1">
    <citation type="journal article" date="2018" name="Mol. Biol. Evol.">
        <title>Broad Genomic Sampling Reveals a Smut Pathogenic Ancestry of the Fungal Clade Ustilaginomycotina.</title>
        <authorList>
            <person name="Kijpornyongpan T."/>
            <person name="Mondo S.J."/>
            <person name="Barry K."/>
            <person name="Sandor L."/>
            <person name="Lee J."/>
            <person name="Lipzen A."/>
            <person name="Pangilinan J."/>
            <person name="LaButti K."/>
            <person name="Hainaut M."/>
            <person name="Henrissat B."/>
            <person name="Grigoriev I.V."/>
            <person name="Spatafora J.W."/>
            <person name="Aime M.C."/>
        </authorList>
    </citation>
    <scope>NUCLEOTIDE SEQUENCE [LARGE SCALE GENOMIC DNA]</scope>
    <source>
        <strain evidence="2 3">MCA 4718</strain>
    </source>
</reference>
<evidence type="ECO:0000313" key="3">
    <source>
        <dbReference type="Proteomes" id="UP000245942"/>
    </source>
</evidence>
<evidence type="ECO:0008006" key="4">
    <source>
        <dbReference type="Google" id="ProtNLM"/>
    </source>
</evidence>
<dbReference type="GeneID" id="37011355"/>
<name>A0A316UBW9_9BASI</name>
<keyword evidence="1" id="KW-0812">Transmembrane</keyword>